<sequence length="95" mass="10560">MLYLETPVRVGFSYAKGGSSYDTVNDETTAWIVASSIGTVVALKDKLGVCRWNYALRSLQHHAKNNIGSYSQARKLSSTSSTAVFNRILNKRKEM</sequence>
<name>A0A0B2PEM6_GLYSO</name>
<reference evidence="1" key="1">
    <citation type="submission" date="2014-07" db="EMBL/GenBank/DDBJ databases">
        <title>Identification of a novel salt tolerance gene in wild soybean by whole-genome sequencing.</title>
        <authorList>
            <person name="Lam H.-M."/>
            <person name="Qi X."/>
            <person name="Li M.-W."/>
            <person name="Liu X."/>
            <person name="Xie M."/>
            <person name="Ni M."/>
            <person name="Xu X."/>
        </authorList>
    </citation>
    <scope>NUCLEOTIDE SEQUENCE [LARGE SCALE GENOMIC DNA]</scope>
    <source>
        <tissue evidence="1">Root</tissue>
    </source>
</reference>
<dbReference type="Pfam" id="PF12609">
    <property type="entry name" value="DUF3774"/>
    <property type="match status" value="1"/>
</dbReference>
<organism evidence="1">
    <name type="scientific">Glycine soja</name>
    <name type="common">Wild soybean</name>
    <dbReference type="NCBI Taxonomy" id="3848"/>
    <lineage>
        <taxon>Eukaryota</taxon>
        <taxon>Viridiplantae</taxon>
        <taxon>Streptophyta</taxon>
        <taxon>Embryophyta</taxon>
        <taxon>Tracheophyta</taxon>
        <taxon>Spermatophyta</taxon>
        <taxon>Magnoliopsida</taxon>
        <taxon>eudicotyledons</taxon>
        <taxon>Gunneridae</taxon>
        <taxon>Pentapetalae</taxon>
        <taxon>rosids</taxon>
        <taxon>fabids</taxon>
        <taxon>Fabales</taxon>
        <taxon>Fabaceae</taxon>
        <taxon>Papilionoideae</taxon>
        <taxon>50 kb inversion clade</taxon>
        <taxon>NPAAA clade</taxon>
        <taxon>indigoferoid/millettioid clade</taxon>
        <taxon>Phaseoleae</taxon>
        <taxon>Glycine</taxon>
        <taxon>Glycine subgen. Soja</taxon>
    </lineage>
</organism>
<protein>
    <submittedName>
        <fullName evidence="1">Uncharacterized protein</fullName>
    </submittedName>
</protein>
<evidence type="ECO:0000313" key="1">
    <source>
        <dbReference type="EMBL" id="KHN06088.1"/>
    </source>
</evidence>
<dbReference type="Proteomes" id="UP000053555">
    <property type="component" value="Unassembled WGS sequence"/>
</dbReference>
<gene>
    <name evidence="1" type="ORF">glysoja_046811</name>
</gene>
<dbReference type="InterPro" id="IPR022251">
    <property type="entry name" value="DUF3774_wound-induced"/>
</dbReference>
<accession>A0A0B2PEM6</accession>
<dbReference type="AlphaFoldDB" id="A0A0B2PEM6"/>
<proteinExistence type="predicted"/>
<dbReference type="EMBL" id="KN667741">
    <property type="protein sequence ID" value="KHN06088.1"/>
    <property type="molecule type" value="Genomic_DNA"/>
</dbReference>
<dbReference type="PANTHER" id="PTHR33090">
    <property type="entry name" value="DUF3774 DOMAIN PROTEIN-RELATED"/>
    <property type="match status" value="1"/>
</dbReference>